<keyword evidence="2" id="KW-1185">Reference proteome</keyword>
<proteinExistence type="predicted"/>
<accession>A0AA35VLE9</accession>
<organism evidence="1 2">
    <name type="scientific">Lactuca saligna</name>
    <name type="common">Willowleaf lettuce</name>
    <dbReference type="NCBI Taxonomy" id="75948"/>
    <lineage>
        <taxon>Eukaryota</taxon>
        <taxon>Viridiplantae</taxon>
        <taxon>Streptophyta</taxon>
        <taxon>Embryophyta</taxon>
        <taxon>Tracheophyta</taxon>
        <taxon>Spermatophyta</taxon>
        <taxon>Magnoliopsida</taxon>
        <taxon>eudicotyledons</taxon>
        <taxon>Gunneridae</taxon>
        <taxon>Pentapetalae</taxon>
        <taxon>asterids</taxon>
        <taxon>campanulids</taxon>
        <taxon>Asterales</taxon>
        <taxon>Asteraceae</taxon>
        <taxon>Cichorioideae</taxon>
        <taxon>Cichorieae</taxon>
        <taxon>Lactucinae</taxon>
        <taxon>Lactuca</taxon>
    </lineage>
</organism>
<reference evidence="1" key="1">
    <citation type="submission" date="2023-04" db="EMBL/GenBank/DDBJ databases">
        <authorList>
            <person name="Vijverberg K."/>
            <person name="Xiong W."/>
            <person name="Schranz E."/>
        </authorList>
    </citation>
    <scope>NUCLEOTIDE SEQUENCE</scope>
</reference>
<name>A0AA35VLE9_LACSI</name>
<gene>
    <name evidence="1" type="ORF">LSALG_LOCUS11369</name>
</gene>
<dbReference type="Proteomes" id="UP001177003">
    <property type="component" value="Chromosome 2"/>
</dbReference>
<dbReference type="AlphaFoldDB" id="A0AA35VLE9"/>
<dbReference type="EMBL" id="OX465078">
    <property type="protein sequence ID" value="CAI9271088.1"/>
    <property type="molecule type" value="Genomic_DNA"/>
</dbReference>
<evidence type="ECO:0000313" key="1">
    <source>
        <dbReference type="EMBL" id="CAI9271088.1"/>
    </source>
</evidence>
<evidence type="ECO:0000313" key="2">
    <source>
        <dbReference type="Proteomes" id="UP001177003"/>
    </source>
</evidence>
<protein>
    <submittedName>
        <fullName evidence="1">Uncharacterized protein</fullName>
    </submittedName>
</protein>
<sequence length="161" mass="18813">MERIFQFKGVDDEWSCKYAILRLHGEVELWAKTLTKISVIEKEVEEYEASAVDMVLVEEEVKEEAINFVVEDEIAEVNIEETNFVIRDEKDEVMEEFIEEIKEQDNSRAEIVIVEENNFVDANKVVEKEVNLVEPRKEFHESTSTSVCSIVDEQAYETEEL</sequence>